<protein>
    <recommendedName>
        <fullName evidence="3">Serine protease</fullName>
    </recommendedName>
</protein>
<name>A0A2M7YEJ3_9BACT</name>
<accession>A0A2M7YEJ3</accession>
<dbReference type="GO" id="GO:0016020">
    <property type="term" value="C:membrane"/>
    <property type="evidence" value="ECO:0007669"/>
    <property type="project" value="InterPro"/>
</dbReference>
<dbReference type="Gene3D" id="3.90.226.10">
    <property type="entry name" value="2-enoyl-CoA Hydratase, Chain A, domain 1"/>
    <property type="match status" value="1"/>
</dbReference>
<reference evidence="2" key="1">
    <citation type="submission" date="2017-09" db="EMBL/GenBank/DDBJ databases">
        <title>Depth-based differentiation of microbial function through sediment-hosted aquifers and enrichment of novel symbionts in the deep terrestrial subsurface.</title>
        <authorList>
            <person name="Probst A.J."/>
            <person name="Ladd B."/>
            <person name="Jarett J.K."/>
            <person name="Geller-Mcgrath D.E."/>
            <person name="Sieber C.M.K."/>
            <person name="Emerson J.B."/>
            <person name="Anantharaman K."/>
            <person name="Thomas B.C."/>
            <person name="Malmstrom R."/>
            <person name="Stieglmeier M."/>
            <person name="Klingl A."/>
            <person name="Woyke T."/>
            <person name="Ryan C.M."/>
            <person name="Banfield J.F."/>
        </authorList>
    </citation>
    <scope>NUCLEOTIDE SEQUENCE [LARGE SCALE GENOMIC DNA]</scope>
</reference>
<dbReference type="EMBL" id="PFWI01000240">
    <property type="protein sequence ID" value="PJA61387.1"/>
    <property type="molecule type" value="Genomic_DNA"/>
</dbReference>
<dbReference type="InterPro" id="IPR002825">
    <property type="entry name" value="Pept_S49_ser-pept_pro"/>
</dbReference>
<dbReference type="SUPFAM" id="SSF52096">
    <property type="entry name" value="ClpP/crotonase"/>
    <property type="match status" value="1"/>
</dbReference>
<dbReference type="InterPro" id="IPR029045">
    <property type="entry name" value="ClpP/crotonase-like_dom_sf"/>
</dbReference>
<dbReference type="Pfam" id="PF01972">
    <property type="entry name" value="SDH_protease"/>
    <property type="match status" value="1"/>
</dbReference>
<dbReference type="PANTHER" id="PTHR35984">
    <property type="entry name" value="PERIPLASMIC SERINE PROTEASE"/>
    <property type="match status" value="1"/>
</dbReference>
<evidence type="ECO:0000313" key="1">
    <source>
        <dbReference type="EMBL" id="PJA61387.1"/>
    </source>
</evidence>
<evidence type="ECO:0008006" key="3">
    <source>
        <dbReference type="Google" id="ProtNLM"/>
    </source>
</evidence>
<evidence type="ECO:0000313" key="2">
    <source>
        <dbReference type="Proteomes" id="UP000229213"/>
    </source>
</evidence>
<gene>
    <name evidence="1" type="ORF">CO162_06640</name>
</gene>
<dbReference type="PANTHER" id="PTHR35984:SF1">
    <property type="entry name" value="PERIPLASMIC SERINE PROTEASE"/>
    <property type="match status" value="1"/>
</dbReference>
<dbReference type="Proteomes" id="UP000229213">
    <property type="component" value="Unassembled WGS sequence"/>
</dbReference>
<sequence length="340" mass="38552">MSRSELIKQIGKERDSSVITYVTGDRPNFSTNIGDDVIPILFRHLELMGKRDNIDLFLYTRGGDMVVPIRIVKLIRNYCKKFGIIVAYRAHSAGTLIALGADEIVMSKLGELTPVDPTTGHPFNPRDPVDQRKVIPISVEDISSYLLLAKDKGNVKEDKMVEIYDNLTKHSYPDPRHLHPLALGNVYRAQRMIRILAQRLLGLHMDTKKESNKKAVEKIVKEITSDICVHNYPIYRDEAKSLGLNIATLKDELEKLIWALYEKYAQDMELTKQFNPLELLGQNNSLNIKYGAAYIESEKAQDAFYYDIRINKVMAAQVPGQPPLPAVNVNVAGFAWEKVK</sequence>
<dbReference type="AlphaFoldDB" id="A0A2M7YEJ3"/>
<proteinExistence type="predicted"/>
<comment type="caution">
    <text evidence="1">The sequence shown here is derived from an EMBL/GenBank/DDBJ whole genome shotgun (WGS) entry which is preliminary data.</text>
</comment>
<organism evidence="1 2">
    <name type="scientific">bacterium (Candidatus Ratteibacteria) CG_4_9_14_3_um_filter_41_21</name>
    <dbReference type="NCBI Taxonomy" id="2014289"/>
    <lineage>
        <taxon>Bacteria</taxon>
        <taxon>Candidatus Ratteibacteria</taxon>
    </lineage>
</organism>